<evidence type="ECO:0000313" key="2">
    <source>
        <dbReference type="EMBL" id="KAI7843029.1"/>
    </source>
</evidence>
<evidence type="ECO:0000313" key="3">
    <source>
        <dbReference type="Proteomes" id="UP001205105"/>
    </source>
</evidence>
<keyword evidence="3" id="KW-1185">Reference proteome</keyword>
<proteinExistence type="predicted"/>
<dbReference type="AlphaFoldDB" id="A0AAD5DYZ2"/>
<name>A0AAD5DYZ2_9CHLO</name>
<dbReference type="EMBL" id="JADXDR010000044">
    <property type="protein sequence ID" value="KAI7843029.1"/>
    <property type="molecule type" value="Genomic_DNA"/>
</dbReference>
<dbReference type="GO" id="GO:0004848">
    <property type="term" value="F:ureidoglycolate hydrolase activity"/>
    <property type="evidence" value="ECO:0007669"/>
    <property type="project" value="InterPro"/>
</dbReference>
<accession>A0AAD5DYZ2</accession>
<dbReference type="PANTHER" id="PTHR35721">
    <property type="entry name" value="UREIDOGLYCOLATE HYDROLASE"/>
    <property type="match status" value="1"/>
</dbReference>
<sequence>MATPPAAATAAAAAAVEERPQQPPSGQQPAQQQERRVVQLQAVDITAENFAPFGQLVGANDDGKLFDEQDAQLDLSAGQPRFYIMRLPRRGRRFERITYHAQVTQCLGGLQPASPWFLVVARPTLSVEAYPRQADLAAFRIPHGVFVKMHKGTWHAGGWPVLGLGPLFDGDGPFDFYNLELSDTNVTDHNTHDYGEAEGLALEIVD</sequence>
<organism evidence="2 3">
    <name type="scientific">Chlorella ohadii</name>
    <dbReference type="NCBI Taxonomy" id="2649997"/>
    <lineage>
        <taxon>Eukaryota</taxon>
        <taxon>Viridiplantae</taxon>
        <taxon>Chlorophyta</taxon>
        <taxon>core chlorophytes</taxon>
        <taxon>Trebouxiophyceae</taxon>
        <taxon>Chlorellales</taxon>
        <taxon>Chlorellaceae</taxon>
        <taxon>Chlorella clade</taxon>
        <taxon>Chlorella</taxon>
    </lineage>
</organism>
<dbReference type="InterPro" id="IPR011051">
    <property type="entry name" value="RmlC_Cupin_sf"/>
</dbReference>
<feature type="compositionally biased region" description="Low complexity" evidence="1">
    <location>
        <begin position="1"/>
        <end position="15"/>
    </location>
</feature>
<dbReference type="Gene3D" id="2.60.120.480">
    <property type="entry name" value="Ureidoglycolate hydrolase"/>
    <property type="match status" value="1"/>
</dbReference>
<gene>
    <name evidence="2" type="ORF">COHA_003361</name>
</gene>
<evidence type="ECO:0008006" key="4">
    <source>
        <dbReference type="Google" id="ProtNLM"/>
    </source>
</evidence>
<dbReference type="PANTHER" id="PTHR35721:SF1">
    <property type="entry name" value="UREIDOGLYCOLATE HYDROLASE"/>
    <property type="match status" value="1"/>
</dbReference>
<dbReference type="Proteomes" id="UP001205105">
    <property type="component" value="Unassembled WGS sequence"/>
</dbReference>
<protein>
    <recommendedName>
        <fullName evidence="4">Ureidoglycolate hydrolase</fullName>
    </recommendedName>
</protein>
<evidence type="ECO:0000256" key="1">
    <source>
        <dbReference type="SAM" id="MobiDB-lite"/>
    </source>
</evidence>
<reference evidence="2" key="1">
    <citation type="submission" date="2020-11" db="EMBL/GenBank/DDBJ databases">
        <title>Chlorella ohadii genome sequencing and assembly.</title>
        <authorList>
            <person name="Murik O."/>
            <person name="Treves H."/>
            <person name="Kedem I."/>
            <person name="Shotland Y."/>
            <person name="Kaplan A."/>
        </authorList>
    </citation>
    <scope>NUCLEOTIDE SEQUENCE</scope>
    <source>
        <strain evidence="2">1</strain>
    </source>
</reference>
<dbReference type="InterPro" id="IPR024060">
    <property type="entry name" value="Ureidoglycolate_lyase_dom_sf"/>
</dbReference>
<dbReference type="SUPFAM" id="SSF51182">
    <property type="entry name" value="RmlC-like cupins"/>
    <property type="match status" value="1"/>
</dbReference>
<feature type="region of interest" description="Disordered" evidence="1">
    <location>
        <begin position="1"/>
        <end position="34"/>
    </location>
</feature>
<comment type="caution">
    <text evidence="2">The sequence shown here is derived from an EMBL/GenBank/DDBJ whole genome shotgun (WGS) entry which is preliminary data.</text>
</comment>